<comment type="caution">
    <text evidence="1">The sequence shown here is derived from an EMBL/GenBank/DDBJ whole genome shotgun (WGS) entry which is preliminary data.</text>
</comment>
<evidence type="ECO:0000313" key="1">
    <source>
        <dbReference type="EMBL" id="KAJ1366545.1"/>
    </source>
</evidence>
<accession>A0AAD5WDK4</accession>
<organism evidence="1 2">
    <name type="scientific">Parelaphostrongylus tenuis</name>
    <name type="common">Meningeal worm</name>
    <dbReference type="NCBI Taxonomy" id="148309"/>
    <lineage>
        <taxon>Eukaryota</taxon>
        <taxon>Metazoa</taxon>
        <taxon>Ecdysozoa</taxon>
        <taxon>Nematoda</taxon>
        <taxon>Chromadorea</taxon>
        <taxon>Rhabditida</taxon>
        <taxon>Rhabditina</taxon>
        <taxon>Rhabditomorpha</taxon>
        <taxon>Strongyloidea</taxon>
        <taxon>Metastrongylidae</taxon>
        <taxon>Parelaphostrongylus</taxon>
    </lineage>
</organism>
<proteinExistence type="predicted"/>
<name>A0AAD5WDK4_PARTN</name>
<keyword evidence="2" id="KW-1185">Reference proteome</keyword>
<protein>
    <submittedName>
        <fullName evidence="1">Uncharacterized protein</fullName>
    </submittedName>
</protein>
<sequence>MAVLRTVFYQPVQEISSEQFLDDENWVNRLISVDAAQVLVPFKTPAFQPVKCKKLNRCVNGADDRPLHAECLDRRQYAATCTIGLHTHLI</sequence>
<dbReference type="EMBL" id="JAHQIW010005581">
    <property type="protein sequence ID" value="KAJ1366545.1"/>
    <property type="molecule type" value="Genomic_DNA"/>
</dbReference>
<reference evidence="1" key="1">
    <citation type="submission" date="2021-06" db="EMBL/GenBank/DDBJ databases">
        <title>Parelaphostrongylus tenuis whole genome reference sequence.</title>
        <authorList>
            <person name="Garwood T.J."/>
            <person name="Larsen P.A."/>
            <person name="Fountain-Jones N.M."/>
            <person name="Garbe J.R."/>
            <person name="Macchietto M.G."/>
            <person name="Kania S.A."/>
            <person name="Gerhold R.W."/>
            <person name="Richards J.E."/>
            <person name="Wolf T.M."/>
        </authorList>
    </citation>
    <scope>NUCLEOTIDE SEQUENCE</scope>
    <source>
        <strain evidence="1">MNPRO001-30</strain>
        <tissue evidence="1">Meninges</tissue>
    </source>
</reference>
<dbReference type="Proteomes" id="UP001196413">
    <property type="component" value="Unassembled WGS sequence"/>
</dbReference>
<dbReference type="AlphaFoldDB" id="A0AAD5WDK4"/>
<evidence type="ECO:0000313" key="2">
    <source>
        <dbReference type="Proteomes" id="UP001196413"/>
    </source>
</evidence>
<gene>
    <name evidence="1" type="ORF">KIN20_027225</name>
</gene>